<dbReference type="GO" id="GO:0004066">
    <property type="term" value="F:asparagine synthase (glutamine-hydrolyzing) activity"/>
    <property type="evidence" value="ECO:0007669"/>
    <property type="project" value="UniProtKB-EC"/>
</dbReference>
<name>A0A2S7L1G2_9FLAO</name>
<dbReference type="RefSeq" id="WP_104810758.1">
    <property type="nucleotide sequence ID" value="NZ_MQUA01000013.1"/>
</dbReference>
<keyword evidence="6" id="KW-1185">Reference proteome</keyword>
<dbReference type="Gene3D" id="3.60.20.10">
    <property type="entry name" value="Glutamine Phosphoribosylpyrophosphate, subunit 1, domain 1"/>
    <property type="match status" value="1"/>
</dbReference>
<evidence type="ECO:0000256" key="1">
    <source>
        <dbReference type="ARBA" id="ARBA00005187"/>
    </source>
</evidence>
<reference evidence="5 6" key="1">
    <citation type="submission" date="2016-11" db="EMBL/GenBank/DDBJ databases">
        <title>Trade-off between light-utilization and light-protection in marine flavobacteria.</title>
        <authorList>
            <person name="Kumagai Y."/>
        </authorList>
    </citation>
    <scope>NUCLEOTIDE SEQUENCE [LARGE SCALE GENOMIC DNA]</scope>
    <source>
        <strain evidence="5 6">ATCC 700397</strain>
    </source>
</reference>
<evidence type="ECO:0000313" key="6">
    <source>
        <dbReference type="Proteomes" id="UP000239522"/>
    </source>
</evidence>
<comment type="pathway">
    <text evidence="1">Amino-acid biosynthesis; L-asparagine biosynthesis; L-asparagine from L-aspartate (L-Gln route): step 1/1.</text>
</comment>
<dbReference type="PANTHER" id="PTHR43284:SF1">
    <property type="entry name" value="ASPARAGINE SYNTHETASE"/>
    <property type="match status" value="1"/>
</dbReference>
<dbReference type="InterPro" id="IPR051786">
    <property type="entry name" value="ASN_synthetase/amidase"/>
</dbReference>
<organism evidence="5 6">
    <name type="scientific">Polaribacter filamentus</name>
    <dbReference type="NCBI Taxonomy" id="53483"/>
    <lineage>
        <taxon>Bacteria</taxon>
        <taxon>Pseudomonadati</taxon>
        <taxon>Bacteroidota</taxon>
        <taxon>Flavobacteriia</taxon>
        <taxon>Flavobacteriales</taxon>
        <taxon>Flavobacteriaceae</taxon>
    </lineage>
</organism>
<protein>
    <recommendedName>
        <fullName evidence="2">asparagine synthase (glutamine-hydrolyzing)</fullName>
        <ecNumber evidence="2">6.3.5.4</ecNumber>
    </recommendedName>
</protein>
<dbReference type="InterPro" id="IPR014729">
    <property type="entry name" value="Rossmann-like_a/b/a_fold"/>
</dbReference>
<dbReference type="SUPFAM" id="SSF56235">
    <property type="entry name" value="N-terminal nucleophile aminohydrolases (Ntn hydrolases)"/>
    <property type="match status" value="1"/>
</dbReference>
<dbReference type="AlphaFoldDB" id="A0A2S7L1G2"/>
<comment type="catalytic activity">
    <reaction evidence="4">
        <text>L-aspartate + L-glutamine + ATP + H2O = L-asparagine + L-glutamate + AMP + diphosphate + H(+)</text>
        <dbReference type="Rhea" id="RHEA:12228"/>
        <dbReference type="ChEBI" id="CHEBI:15377"/>
        <dbReference type="ChEBI" id="CHEBI:15378"/>
        <dbReference type="ChEBI" id="CHEBI:29985"/>
        <dbReference type="ChEBI" id="CHEBI:29991"/>
        <dbReference type="ChEBI" id="CHEBI:30616"/>
        <dbReference type="ChEBI" id="CHEBI:33019"/>
        <dbReference type="ChEBI" id="CHEBI:58048"/>
        <dbReference type="ChEBI" id="CHEBI:58359"/>
        <dbReference type="ChEBI" id="CHEBI:456215"/>
        <dbReference type="EC" id="6.3.5.4"/>
    </reaction>
</comment>
<dbReference type="GO" id="GO:0008616">
    <property type="term" value="P:tRNA queuosine(34) biosynthetic process"/>
    <property type="evidence" value="ECO:0007669"/>
    <property type="project" value="UniProtKB-KW"/>
</dbReference>
<dbReference type="Gene3D" id="3.40.50.620">
    <property type="entry name" value="HUPs"/>
    <property type="match status" value="1"/>
</dbReference>
<comment type="caution">
    <text evidence="5">The sequence shown here is derived from an EMBL/GenBank/DDBJ whole genome shotgun (WGS) entry which is preliminary data.</text>
</comment>
<dbReference type="SUPFAM" id="SSF52402">
    <property type="entry name" value="Adenine nucleotide alpha hydrolases-like"/>
    <property type="match status" value="1"/>
</dbReference>
<proteinExistence type="predicted"/>
<dbReference type="EC" id="6.3.5.4" evidence="2"/>
<dbReference type="Pfam" id="PF06508">
    <property type="entry name" value="QueC"/>
    <property type="match status" value="1"/>
</dbReference>
<evidence type="ECO:0000256" key="3">
    <source>
        <dbReference type="ARBA" id="ARBA00022785"/>
    </source>
</evidence>
<evidence type="ECO:0000256" key="4">
    <source>
        <dbReference type="ARBA" id="ARBA00048741"/>
    </source>
</evidence>
<dbReference type="InterPro" id="IPR029055">
    <property type="entry name" value="Ntn_hydrolases_N"/>
</dbReference>
<dbReference type="PANTHER" id="PTHR43284">
    <property type="entry name" value="ASPARAGINE SYNTHETASE (GLUTAMINE-HYDROLYZING)"/>
    <property type="match status" value="1"/>
</dbReference>
<keyword evidence="3" id="KW-0671">Queuosine biosynthesis</keyword>
<dbReference type="OrthoDB" id="693367at2"/>
<dbReference type="Proteomes" id="UP000239522">
    <property type="component" value="Unassembled WGS sequence"/>
</dbReference>
<sequence>MNITLKHNKGFQWFKNDSLFFKGYFYVDAVFYEKENAFNYLSSISNRYGFKEILKKLNGVFTILIVDDHSLYVASDLTRSFPIFYTFQNYKIFLSDDIFHLKDTFELDDFDPLSEIEFKACNHTHGKKTLLKNVFQVQASEYVIIENNEIIESDFFYSYAIKKESSDTYQTLKDNAVFAFENTFNRFIDSLQNRTVVIPLSGGFDSRLIAVMLKKYNYKNVLCYTYGRKNSFEIENSKKTAEQLNFKWIFIEYDTQLIDGYLKTTEFKEYAQFAGKLSSMPNLQEYFAVKYLKEKNLIPEDSIFIPGYAGDLLGGSQFLKVIPENLKHTEIADLIIKQKFTNYPLSASDKKILKSEVEKKLVRFDKNYLEKIPSSVFEDYDLKEKIAKYIFNSANFYTYFGFEHRFPFWDKELLDFFKKVSVKNKLMKTFFDDVLINNYFVPNNIYFESELQPSEKTIHTQKIKEKIKPILPTFIKQKFLLKNDWNNYKPITDKMLDSISVNELKVYQLCKNYNEIITQWYLYFSKNKIK</sequence>
<accession>A0A2S7L1G2</accession>
<gene>
    <name evidence="5" type="ORF">BST83_02400</name>
</gene>
<dbReference type="InterPro" id="IPR018317">
    <property type="entry name" value="QueC"/>
</dbReference>
<evidence type="ECO:0000256" key="2">
    <source>
        <dbReference type="ARBA" id="ARBA00012737"/>
    </source>
</evidence>
<evidence type="ECO:0000313" key="5">
    <source>
        <dbReference type="EMBL" id="PQB08568.1"/>
    </source>
</evidence>
<dbReference type="EMBL" id="MQUA01000013">
    <property type="protein sequence ID" value="PQB08568.1"/>
    <property type="molecule type" value="Genomic_DNA"/>
</dbReference>